<feature type="chain" id="PRO_5012244228" description="Bacterial surface antigen (D15) domain-containing protein" evidence="1">
    <location>
        <begin position="32"/>
        <end position="578"/>
    </location>
</feature>
<organism evidence="2 3">
    <name type="scientific">Cellvibrio mixtus</name>
    <dbReference type="NCBI Taxonomy" id="39650"/>
    <lineage>
        <taxon>Bacteria</taxon>
        <taxon>Pseudomonadati</taxon>
        <taxon>Pseudomonadota</taxon>
        <taxon>Gammaproteobacteria</taxon>
        <taxon>Cellvibrionales</taxon>
        <taxon>Cellvibrionaceae</taxon>
        <taxon>Cellvibrio</taxon>
    </lineage>
</organism>
<evidence type="ECO:0000313" key="2">
    <source>
        <dbReference type="EMBL" id="OZY86175.1"/>
    </source>
</evidence>
<dbReference type="AlphaFoldDB" id="A0A266Q8K5"/>
<feature type="signal peptide" evidence="1">
    <location>
        <begin position="1"/>
        <end position="31"/>
    </location>
</feature>
<dbReference type="EMBL" id="NHNI01000001">
    <property type="protein sequence ID" value="OZY86175.1"/>
    <property type="molecule type" value="Genomic_DNA"/>
</dbReference>
<gene>
    <name evidence="2" type="ORF">CBP51_03850</name>
</gene>
<evidence type="ECO:0000313" key="3">
    <source>
        <dbReference type="Proteomes" id="UP000216101"/>
    </source>
</evidence>
<evidence type="ECO:0008006" key="4">
    <source>
        <dbReference type="Google" id="ProtNLM"/>
    </source>
</evidence>
<dbReference type="Proteomes" id="UP000216101">
    <property type="component" value="Unassembled WGS sequence"/>
</dbReference>
<keyword evidence="3" id="KW-1185">Reference proteome</keyword>
<name>A0A266Q8K5_9GAMM</name>
<protein>
    <recommendedName>
        <fullName evidence="4">Bacterial surface antigen (D15) domain-containing protein</fullName>
    </recommendedName>
</protein>
<reference evidence="3" key="1">
    <citation type="submission" date="2017-05" db="EMBL/GenBank/DDBJ databases">
        <authorList>
            <person name="Barney B.M."/>
        </authorList>
    </citation>
    <scope>NUCLEOTIDE SEQUENCE [LARGE SCALE GENOMIC DNA]</scope>
    <source>
        <strain evidence="3">PSBB022</strain>
    </source>
</reference>
<comment type="caution">
    <text evidence="2">The sequence shown here is derived from an EMBL/GenBank/DDBJ whole genome shotgun (WGS) entry which is preliminary data.</text>
</comment>
<sequence>MMMKAPGKGLLKKTGCWFWGALASVSVCAVAETESDNTVMEEDASCVPYQANKSKTLAITDAHARVETNVFEGMQGKRIRHIQYNTLSIFDKDDPRENNSLYLFLNKLHINTRPHVIRAQLLFSEGEAFDLPRVQESERILRKRPYLTNAYILPLNVCDDQLDVLVVTQDAWALEPQFSVSKESEGTKSGFAISDGNILGSGNSLTVGYEENAQRNLVNYDFRNPHIFNSQIAVKLYYADTSDGRDTIVDVSHPFYSLQSPWAAGFYTQDVTQEQKIRHMDENINEFQHQAMNNRVYFGLATDITDTHTQRWLVGVSNEEDNFYSTSDTTQPLPLQRKAVYPWVEYQYLENRFGVFKNVNQIQRPEDIALGQNLAFRLGYGGTAFDNTDDVVRYIGNYTNIIEVDKHHILEAGVTIDGRHYLNLDSISTAIIGFNVNYNYFQDEKRRWYLGLRYDIGQDLAQHEELTVGDITGLRGYPTDFQRGNERYVFTIERRYFSDLHIFNLMRVGTVVFFDMGKAWGIDEYGYSPLLSNVGVGLRFSSSKVRIGNVVHVDLATPTSARAGLDKYQLTIGAQQRF</sequence>
<proteinExistence type="predicted"/>
<accession>A0A266Q8K5</accession>
<keyword evidence="1" id="KW-0732">Signal</keyword>
<dbReference type="Gene3D" id="2.40.160.50">
    <property type="entry name" value="membrane protein fhac: a member of the omp85/tpsb transporter family"/>
    <property type="match status" value="1"/>
</dbReference>
<evidence type="ECO:0000256" key="1">
    <source>
        <dbReference type="SAM" id="SignalP"/>
    </source>
</evidence>